<organism evidence="7 8">
    <name type="scientific">Xenorhabdus thuongxuanensis</name>
    <dbReference type="NCBI Taxonomy" id="1873484"/>
    <lineage>
        <taxon>Bacteria</taxon>
        <taxon>Pseudomonadati</taxon>
        <taxon>Pseudomonadota</taxon>
        <taxon>Gammaproteobacteria</taxon>
        <taxon>Enterobacterales</taxon>
        <taxon>Morganellaceae</taxon>
        <taxon>Xenorhabdus</taxon>
    </lineage>
</organism>
<keyword evidence="2" id="KW-1003">Cell membrane</keyword>
<evidence type="ECO:0000313" key="7">
    <source>
        <dbReference type="EMBL" id="OKP06222.1"/>
    </source>
</evidence>
<proteinExistence type="predicted"/>
<feature type="transmembrane region" description="Helical" evidence="6">
    <location>
        <begin position="138"/>
        <end position="157"/>
    </location>
</feature>
<evidence type="ECO:0000256" key="3">
    <source>
        <dbReference type="ARBA" id="ARBA00022692"/>
    </source>
</evidence>
<dbReference type="Proteomes" id="UP000186277">
    <property type="component" value="Unassembled WGS sequence"/>
</dbReference>
<feature type="transmembrane region" description="Helical" evidence="6">
    <location>
        <begin position="67"/>
        <end position="85"/>
    </location>
</feature>
<dbReference type="Gene3D" id="1.20.1250.20">
    <property type="entry name" value="MFS general substrate transporter like domains"/>
    <property type="match status" value="1"/>
</dbReference>
<dbReference type="OrthoDB" id="6315759at2"/>
<keyword evidence="4 6" id="KW-1133">Transmembrane helix</keyword>
<dbReference type="GO" id="GO:0022857">
    <property type="term" value="F:transmembrane transporter activity"/>
    <property type="evidence" value="ECO:0007669"/>
    <property type="project" value="InterPro"/>
</dbReference>
<sequence>MIGKIFISELLSNLSRGIFSLSFGLSLYKETGNIFAFSYSYLLEGIIGSFLQLTSGALIDKYSPKRVLILTCFIVPVAIGIVYIISLSTEYKIYFLILITVIIKISRYFSKISMFSLTPSLCESKNIDKINFNGKLSVAFQVGQIGGMIISGILFGYNLEEYIIPLVIFIFFFSAVFTYLSLKDMKEQQYDYTKKDINWPEVICYIKGSKDIKICLFIGTLDYIALGLFNVLLVPISNNNFENSILWLTIFESLFAIGAITGGKYIGKRRVKQLKSTNCTLLCLYSSLLFFVCVYISLSAYFLGLFVFLFGFSLTLSVAKWNANLQDLFKDNMQGRISSIKFMITSIMVSLFVVINSFIFSFGYTNSLIFVSLSIFIFSIIIFFSSRHGDNRY</sequence>
<evidence type="ECO:0000256" key="4">
    <source>
        <dbReference type="ARBA" id="ARBA00022989"/>
    </source>
</evidence>
<evidence type="ECO:0000256" key="2">
    <source>
        <dbReference type="ARBA" id="ARBA00022475"/>
    </source>
</evidence>
<feature type="transmembrane region" description="Helical" evidence="6">
    <location>
        <begin position="279"/>
        <end position="297"/>
    </location>
</feature>
<protein>
    <recommendedName>
        <fullName evidence="9">MFS transporter</fullName>
    </recommendedName>
</protein>
<dbReference type="RefSeq" id="WP_074020264.1">
    <property type="nucleotide sequence ID" value="NZ_CAWMWP010000037.1"/>
</dbReference>
<dbReference type="InterPro" id="IPR036259">
    <property type="entry name" value="MFS_trans_sf"/>
</dbReference>
<comment type="subcellular location">
    <subcellularLocation>
        <location evidence="1">Cell membrane</location>
        <topology evidence="1">Multi-pass membrane protein</topology>
    </subcellularLocation>
</comment>
<dbReference type="PANTHER" id="PTHR23513">
    <property type="entry name" value="INTEGRAL MEMBRANE EFFLUX PROTEIN-RELATED"/>
    <property type="match status" value="1"/>
</dbReference>
<dbReference type="AlphaFoldDB" id="A0A1Q5U165"/>
<evidence type="ECO:0000256" key="1">
    <source>
        <dbReference type="ARBA" id="ARBA00004651"/>
    </source>
</evidence>
<keyword evidence="3 6" id="KW-0812">Transmembrane</keyword>
<dbReference type="SUPFAM" id="SSF103473">
    <property type="entry name" value="MFS general substrate transporter"/>
    <property type="match status" value="1"/>
</dbReference>
<feature type="transmembrane region" description="Helical" evidence="6">
    <location>
        <begin position="163"/>
        <end position="182"/>
    </location>
</feature>
<feature type="transmembrane region" description="Helical" evidence="6">
    <location>
        <begin position="214"/>
        <end position="233"/>
    </location>
</feature>
<dbReference type="PANTHER" id="PTHR23513:SF6">
    <property type="entry name" value="MAJOR FACILITATOR SUPERFAMILY ASSOCIATED DOMAIN-CONTAINING PROTEIN"/>
    <property type="match status" value="1"/>
</dbReference>
<dbReference type="EMBL" id="MKGR01000014">
    <property type="protein sequence ID" value="OKP06222.1"/>
    <property type="molecule type" value="Genomic_DNA"/>
</dbReference>
<feature type="transmembrane region" description="Helical" evidence="6">
    <location>
        <begin position="368"/>
        <end position="386"/>
    </location>
</feature>
<keyword evidence="8" id="KW-1185">Reference proteome</keyword>
<feature type="transmembrane region" description="Helical" evidence="6">
    <location>
        <begin position="342"/>
        <end position="362"/>
    </location>
</feature>
<dbReference type="Pfam" id="PF07690">
    <property type="entry name" value="MFS_1"/>
    <property type="match status" value="1"/>
</dbReference>
<feature type="transmembrane region" description="Helical" evidence="6">
    <location>
        <begin position="245"/>
        <end position="267"/>
    </location>
</feature>
<name>A0A1Q5U165_9GAMM</name>
<reference evidence="7 8" key="1">
    <citation type="submission" date="2016-09" db="EMBL/GenBank/DDBJ databases">
        <title>Xenorhabdus thuongxuanensis sp. nov. and Xenorhabdus eapokensis sp. nov., isolated from Steinernema species.</title>
        <authorList>
            <person name="Kaempfer P."/>
            <person name="Tobias N.J."/>
            <person name="Phan Ke L."/>
            <person name="Bode H.B."/>
            <person name="Glaeser S.P."/>
        </authorList>
    </citation>
    <scope>NUCLEOTIDE SEQUENCE [LARGE SCALE GENOMIC DNA]</scope>
    <source>
        <strain evidence="7 8">30TX1</strain>
    </source>
</reference>
<gene>
    <name evidence="7" type="ORF">Xentx_02192</name>
</gene>
<dbReference type="InterPro" id="IPR011701">
    <property type="entry name" value="MFS"/>
</dbReference>
<feature type="transmembrane region" description="Helical" evidence="6">
    <location>
        <begin position="91"/>
        <end position="109"/>
    </location>
</feature>
<accession>A0A1Q5U165</accession>
<evidence type="ECO:0000256" key="5">
    <source>
        <dbReference type="ARBA" id="ARBA00023136"/>
    </source>
</evidence>
<dbReference type="GO" id="GO:0005886">
    <property type="term" value="C:plasma membrane"/>
    <property type="evidence" value="ECO:0007669"/>
    <property type="project" value="UniProtKB-SubCell"/>
</dbReference>
<evidence type="ECO:0008006" key="9">
    <source>
        <dbReference type="Google" id="ProtNLM"/>
    </source>
</evidence>
<feature type="transmembrane region" description="Helical" evidence="6">
    <location>
        <begin position="303"/>
        <end position="321"/>
    </location>
</feature>
<comment type="caution">
    <text evidence="7">The sequence shown here is derived from an EMBL/GenBank/DDBJ whole genome shotgun (WGS) entry which is preliminary data.</text>
</comment>
<evidence type="ECO:0000256" key="6">
    <source>
        <dbReference type="SAM" id="Phobius"/>
    </source>
</evidence>
<evidence type="ECO:0000313" key="8">
    <source>
        <dbReference type="Proteomes" id="UP000186277"/>
    </source>
</evidence>
<keyword evidence="5 6" id="KW-0472">Membrane</keyword>
<feature type="transmembrane region" description="Helical" evidence="6">
    <location>
        <begin position="34"/>
        <end position="55"/>
    </location>
</feature>